<evidence type="ECO:0000313" key="3">
    <source>
        <dbReference type="Proteomes" id="UP001271007"/>
    </source>
</evidence>
<evidence type="ECO:0000313" key="2">
    <source>
        <dbReference type="EMBL" id="KAK3057894.1"/>
    </source>
</evidence>
<evidence type="ECO:0000256" key="1">
    <source>
        <dbReference type="SAM" id="MobiDB-lite"/>
    </source>
</evidence>
<comment type="caution">
    <text evidence="2">The sequence shown here is derived from an EMBL/GenBank/DDBJ whole genome shotgun (WGS) entry which is preliminary data.</text>
</comment>
<dbReference type="AlphaFoldDB" id="A0AAJ0GHY1"/>
<sequence>MGPKKGLEYGVTTTTTAVTMEIVLNGGVMVVVTVEVTQAGFHVAPSHEGAVEPAMTSVLRSIARAGVRSPEVPFRKQTPIKANVHVRREMVTKARMRVLIAMGGAILAGTIQNNHNGNGAGEASEARAIRPGTPAPSRGQVERYDQTEEIELQTVRTETHYVPGPEDLPMSLPRVSGQQDRIRRTNTGGRGFESDNVDDLRPRPS</sequence>
<dbReference type="EMBL" id="JAWDJX010000002">
    <property type="protein sequence ID" value="KAK3057894.1"/>
    <property type="molecule type" value="Genomic_DNA"/>
</dbReference>
<proteinExistence type="predicted"/>
<organism evidence="2 3">
    <name type="scientific">Extremus antarcticus</name>
    <dbReference type="NCBI Taxonomy" id="702011"/>
    <lineage>
        <taxon>Eukaryota</taxon>
        <taxon>Fungi</taxon>
        <taxon>Dikarya</taxon>
        <taxon>Ascomycota</taxon>
        <taxon>Pezizomycotina</taxon>
        <taxon>Dothideomycetes</taxon>
        <taxon>Dothideomycetidae</taxon>
        <taxon>Mycosphaerellales</taxon>
        <taxon>Extremaceae</taxon>
        <taxon>Extremus</taxon>
    </lineage>
</organism>
<protein>
    <submittedName>
        <fullName evidence="2">Uncharacterized protein</fullName>
    </submittedName>
</protein>
<gene>
    <name evidence="2" type="ORF">LTR09_000969</name>
</gene>
<keyword evidence="3" id="KW-1185">Reference proteome</keyword>
<reference evidence="2" key="1">
    <citation type="submission" date="2023-04" db="EMBL/GenBank/DDBJ databases">
        <title>Black Yeasts Isolated from many extreme environments.</title>
        <authorList>
            <person name="Coleine C."/>
            <person name="Stajich J.E."/>
            <person name="Selbmann L."/>
        </authorList>
    </citation>
    <scope>NUCLEOTIDE SEQUENCE</scope>
    <source>
        <strain evidence="2">CCFEE 5312</strain>
    </source>
</reference>
<accession>A0AAJ0GHY1</accession>
<feature type="region of interest" description="Disordered" evidence="1">
    <location>
        <begin position="117"/>
        <end position="205"/>
    </location>
</feature>
<dbReference type="Proteomes" id="UP001271007">
    <property type="component" value="Unassembled WGS sequence"/>
</dbReference>
<name>A0AAJ0GHY1_9PEZI</name>